<comment type="subcellular location">
    <subcellularLocation>
        <location evidence="1">Cell membrane</location>
        <topology evidence="1">Multi-pass membrane protein</topology>
    </subcellularLocation>
</comment>
<proteinExistence type="inferred from homology"/>
<dbReference type="PANTHER" id="PTHR30572:SF4">
    <property type="entry name" value="ABC TRANSPORTER PERMEASE YTRF"/>
    <property type="match status" value="1"/>
</dbReference>
<evidence type="ECO:0000256" key="2">
    <source>
        <dbReference type="ARBA" id="ARBA00022475"/>
    </source>
</evidence>
<feature type="transmembrane region" description="Helical" evidence="7">
    <location>
        <begin position="389"/>
        <end position="407"/>
    </location>
</feature>
<feature type="transmembrane region" description="Helical" evidence="7">
    <location>
        <begin position="255"/>
        <end position="277"/>
    </location>
</feature>
<dbReference type="PANTHER" id="PTHR30572">
    <property type="entry name" value="MEMBRANE COMPONENT OF TRANSPORTER-RELATED"/>
    <property type="match status" value="1"/>
</dbReference>
<evidence type="ECO:0000313" key="11">
    <source>
        <dbReference type="Proteomes" id="UP000481872"/>
    </source>
</evidence>
<name>A0A6M0GZF0_9CLOT</name>
<sequence length="823" mass="92820">MRLFLKIAFNSIKKNKVRYILLTCTLVLSTIIMLATSIIKDSAIKIREDQLRKTTLNSQLLITKSDEKNPFFNPEDIIKSIEDIEGISHVVPRIGGIAKDIKTLKNVNVIGVNFTKQKAAFPIELIDEYEVKDTENEIIINEKYADENSLKVGSKVKLSIQDKEKEFIISGIAKNTGVFNSNMNTAMINISDAQYLLSQNENVYSVGITIKNLDNINNMIEEVHSKISSDFIIQQRYDIDYFKSYVGTIDMALKIIGILSIFITLFLTYSTFSLIIYERLHQIGILRSLGISRKDIAISVIVENLLIVLSSIVIGSILTVPFVKVVLNYIVQDGYFNLSLVKFLYIDVLIVLFSIMVIVISLKNILKMSVINLLKGIGKKSYRSKGKKMFQYLCGVLSLSLSIVILIREYKSENGVFLLILGSLLLIAAFILLVKVLLIIVNGILGKIFSIFKGSISILFKEFIMQFINILDIVVIISIIVSSMYISVALKTMINNGVMNIYRTADVMLSIDGSVEEDFHDEIMSIKYINNSLFQSRTTEIIKDVKVDIAGIDGVDYKKIFSTEIIKQGGSDIFEKLDDGKNIIITTTFSKNTGIKVKDSLKIKDVNYNVIGVVSSFENMGKVLFISKDNFKQDIKVKDKDMCLIKVENDDEIETIIYEIEKLFKNKYENKYSIQELSVLNKQNNDNNEKIFNIVNVLICISTLICIISMSNNITINILSRKKVYATKRALGISKGYLSKCILFEAIILGTYSGVFGVGLGAILSNYINKILSYYIGDMIFIKNGELMVILVLISICMSIISYIYPIRKISKINIIDEIKSDD</sequence>
<dbReference type="Pfam" id="PF12704">
    <property type="entry name" value="MacB_PCD"/>
    <property type="match status" value="1"/>
</dbReference>
<feature type="transmembrane region" description="Helical" evidence="7">
    <location>
        <begin position="419"/>
        <end position="446"/>
    </location>
</feature>
<evidence type="ECO:0000259" key="9">
    <source>
        <dbReference type="Pfam" id="PF12704"/>
    </source>
</evidence>
<accession>A0A6M0GZF0</accession>
<feature type="transmembrane region" description="Helical" evidence="7">
    <location>
        <begin position="691"/>
        <end position="720"/>
    </location>
</feature>
<feature type="transmembrane region" description="Helical" evidence="7">
    <location>
        <begin position="787"/>
        <end position="805"/>
    </location>
</feature>
<dbReference type="AlphaFoldDB" id="A0A6M0GZF0"/>
<evidence type="ECO:0000256" key="6">
    <source>
        <dbReference type="ARBA" id="ARBA00038076"/>
    </source>
</evidence>
<dbReference type="GO" id="GO:0005886">
    <property type="term" value="C:plasma membrane"/>
    <property type="evidence" value="ECO:0007669"/>
    <property type="project" value="UniProtKB-SubCell"/>
</dbReference>
<evidence type="ECO:0000313" key="10">
    <source>
        <dbReference type="EMBL" id="NEU03274.1"/>
    </source>
</evidence>
<evidence type="ECO:0000256" key="3">
    <source>
        <dbReference type="ARBA" id="ARBA00022692"/>
    </source>
</evidence>
<organism evidence="10 11">
    <name type="scientific">Clostridium senegalense</name>
    <dbReference type="NCBI Taxonomy" id="1465809"/>
    <lineage>
        <taxon>Bacteria</taxon>
        <taxon>Bacillati</taxon>
        <taxon>Bacillota</taxon>
        <taxon>Clostridia</taxon>
        <taxon>Eubacteriales</taxon>
        <taxon>Clostridiaceae</taxon>
        <taxon>Clostridium</taxon>
    </lineage>
</organism>
<comment type="similarity">
    <text evidence="6">Belongs to the ABC-4 integral membrane protein family.</text>
</comment>
<dbReference type="GO" id="GO:0022857">
    <property type="term" value="F:transmembrane transporter activity"/>
    <property type="evidence" value="ECO:0007669"/>
    <property type="project" value="TreeGrafter"/>
</dbReference>
<dbReference type="InterPro" id="IPR050250">
    <property type="entry name" value="Macrolide_Exporter_MacB"/>
</dbReference>
<protein>
    <submittedName>
        <fullName evidence="10">FtsX-like permease family protein</fullName>
    </submittedName>
</protein>
<dbReference type="EMBL" id="JAAGPU010000001">
    <property type="protein sequence ID" value="NEU03274.1"/>
    <property type="molecule type" value="Genomic_DNA"/>
</dbReference>
<reference evidence="10 11" key="1">
    <citation type="submission" date="2020-02" db="EMBL/GenBank/DDBJ databases">
        <title>Genome assembly of a novel Clostridium senegalense strain.</title>
        <authorList>
            <person name="Gupta T.B."/>
            <person name="Jauregui R."/>
            <person name="Maclean P."/>
            <person name="Nawarathana A."/>
            <person name="Brightwell G."/>
        </authorList>
    </citation>
    <scope>NUCLEOTIDE SEQUENCE [LARGE SCALE GENOMIC DNA]</scope>
    <source>
        <strain evidence="10 11">AGRFS4</strain>
    </source>
</reference>
<dbReference type="Proteomes" id="UP000481872">
    <property type="component" value="Unassembled WGS sequence"/>
</dbReference>
<evidence type="ECO:0000256" key="5">
    <source>
        <dbReference type="ARBA" id="ARBA00023136"/>
    </source>
</evidence>
<gene>
    <name evidence="10" type="ORF">G3M99_00105</name>
</gene>
<feature type="transmembrane region" description="Helical" evidence="7">
    <location>
        <begin position="20"/>
        <end position="39"/>
    </location>
</feature>
<feature type="transmembrane region" description="Helical" evidence="7">
    <location>
        <begin position="467"/>
        <end position="490"/>
    </location>
</feature>
<feature type="domain" description="MacB-like periplasmic core" evidence="9">
    <location>
        <begin position="22"/>
        <end position="223"/>
    </location>
</feature>
<dbReference type="RefSeq" id="WP_199868694.1">
    <property type="nucleotide sequence ID" value="NZ_JAAGPU010000001.1"/>
</dbReference>
<keyword evidence="2" id="KW-1003">Cell membrane</keyword>
<evidence type="ECO:0000256" key="4">
    <source>
        <dbReference type="ARBA" id="ARBA00022989"/>
    </source>
</evidence>
<dbReference type="InterPro" id="IPR025857">
    <property type="entry name" value="MacB_PCD"/>
</dbReference>
<evidence type="ECO:0000256" key="1">
    <source>
        <dbReference type="ARBA" id="ARBA00004651"/>
    </source>
</evidence>
<dbReference type="Pfam" id="PF02687">
    <property type="entry name" value="FtsX"/>
    <property type="match status" value="2"/>
</dbReference>
<keyword evidence="3 7" id="KW-0812">Transmembrane</keyword>
<keyword evidence="5 7" id="KW-0472">Membrane</keyword>
<evidence type="ECO:0000259" key="8">
    <source>
        <dbReference type="Pfam" id="PF02687"/>
    </source>
</evidence>
<keyword evidence="4 7" id="KW-1133">Transmembrane helix</keyword>
<comment type="caution">
    <text evidence="10">The sequence shown here is derived from an EMBL/GenBank/DDBJ whole genome shotgun (WGS) entry which is preliminary data.</text>
</comment>
<feature type="transmembrane region" description="Helical" evidence="7">
    <location>
        <begin position="741"/>
        <end position="767"/>
    </location>
</feature>
<feature type="domain" description="ABC3 transporter permease C-terminal" evidence="8">
    <location>
        <begin position="255"/>
        <end position="369"/>
    </location>
</feature>
<feature type="domain" description="ABC3 transporter permease C-terminal" evidence="8">
    <location>
        <begin position="697"/>
        <end position="815"/>
    </location>
</feature>
<feature type="transmembrane region" description="Helical" evidence="7">
    <location>
        <begin position="298"/>
        <end position="323"/>
    </location>
</feature>
<feature type="transmembrane region" description="Helical" evidence="7">
    <location>
        <begin position="343"/>
        <end position="362"/>
    </location>
</feature>
<keyword evidence="11" id="KW-1185">Reference proteome</keyword>
<evidence type="ECO:0000256" key="7">
    <source>
        <dbReference type="SAM" id="Phobius"/>
    </source>
</evidence>
<dbReference type="InterPro" id="IPR003838">
    <property type="entry name" value="ABC3_permease_C"/>
</dbReference>